<organism evidence="2">
    <name type="scientific">Bacteroides intestinalis</name>
    <dbReference type="NCBI Taxonomy" id="329854"/>
    <lineage>
        <taxon>Bacteria</taxon>
        <taxon>Pseudomonadati</taxon>
        <taxon>Bacteroidota</taxon>
        <taxon>Bacteroidia</taxon>
        <taxon>Bacteroidales</taxon>
        <taxon>Bacteroidaceae</taxon>
        <taxon>Bacteroides</taxon>
    </lineage>
</organism>
<name>A0A139LBW3_9BACE</name>
<keyword evidence="1" id="KW-0472">Membrane</keyword>
<keyword evidence="1" id="KW-0812">Transmembrane</keyword>
<feature type="transmembrane region" description="Helical" evidence="1">
    <location>
        <begin position="40"/>
        <end position="68"/>
    </location>
</feature>
<gene>
    <name evidence="2" type="ORF">HMPREF2531_02767</name>
</gene>
<dbReference type="EMBL" id="LTDF01000094">
    <property type="protein sequence ID" value="KXT48901.1"/>
    <property type="molecule type" value="Genomic_DNA"/>
</dbReference>
<dbReference type="Proteomes" id="UP000070319">
    <property type="component" value="Unassembled WGS sequence"/>
</dbReference>
<evidence type="ECO:0000313" key="2">
    <source>
        <dbReference type="EMBL" id="KXT48901.1"/>
    </source>
</evidence>
<proteinExistence type="predicted"/>
<keyword evidence="1" id="KW-1133">Transmembrane helix</keyword>
<reference evidence="2 3" key="1">
    <citation type="submission" date="2016-02" db="EMBL/GenBank/DDBJ databases">
        <authorList>
            <person name="Wen L."/>
            <person name="He K."/>
            <person name="Yang H."/>
        </authorList>
    </citation>
    <scope>NUCLEOTIDE SEQUENCE [LARGE SCALE GENOMIC DNA]</scope>
    <source>
        <strain evidence="2 3">KLE1704</strain>
    </source>
</reference>
<dbReference type="AlphaFoldDB" id="A0A139LBW3"/>
<evidence type="ECO:0000313" key="3">
    <source>
        <dbReference type="Proteomes" id="UP000070319"/>
    </source>
</evidence>
<evidence type="ECO:0000256" key="1">
    <source>
        <dbReference type="SAM" id="Phobius"/>
    </source>
</evidence>
<sequence length="185" mass="21606">MNKAFAINHSATYIKVVCRVLIALYCLIILMPFVEKTTVGIATIFKMIILACILIVLGSLICSFWLLYSYLKFDKTTQVYINTDNRTFRYVRSGFDLQFPLEDITSVVIVTPYLKAIDEQYYKIYIREREIPLIITDVVCGYLNFLLNKPCEVLFTHQQLTIPKDIYEELLQIYYVTKEEIPPQS</sequence>
<comment type="caution">
    <text evidence="2">The sequence shown here is derived from an EMBL/GenBank/DDBJ whole genome shotgun (WGS) entry which is preliminary data.</text>
</comment>
<protein>
    <submittedName>
        <fullName evidence="2">Uncharacterized protein</fullName>
    </submittedName>
</protein>
<feature type="transmembrane region" description="Helical" evidence="1">
    <location>
        <begin position="12"/>
        <end position="34"/>
    </location>
</feature>
<accession>A0A139LBW3</accession>
<dbReference type="PATRIC" id="fig|329854.7.peg.2818"/>
<dbReference type="RefSeq" id="WP_061436598.1">
    <property type="nucleotide sequence ID" value="NZ_KQ968698.1"/>
</dbReference>